<dbReference type="EMBL" id="JANBUM010000015">
    <property type="protein sequence ID" value="KAJ2787691.1"/>
    <property type="molecule type" value="Genomic_DNA"/>
</dbReference>
<dbReference type="AlphaFoldDB" id="A0A9W8HPJ0"/>
<protein>
    <submittedName>
        <fullName evidence="2">Uncharacterized protein</fullName>
    </submittedName>
</protein>
<evidence type="ECO:0000256" key="1">
    <source>
        <dbReference type="SAM" id="MobiDB-lite"/>
    </source>
</evidence>
<reference evidence="2" key="1">
    <citation type="submission" date="2022-07" db="EMBL/GenBank/DDBJ databases">
        <title>Phylogenomic reconstructions and comparative analyses of Kickxellomycotina fungi.</title>
        <authorList>
            <person name="Reynolds N.K."/>
            <person name="Stajich J.E."/>
            <person name="Barry K."/>
            <person name="Grigoriev I.V."/>
            <person name="Crous P."/>
            <person name="Smith M.E."/>
        </authorList>
    </citation>
    <scope>NUCLEOTIDE SEQUENCE</scope>
    <source>
        <strain evidence="2">BCRC 34489</strain>
    </source>
</reference>
<feature type="region of interest" description="Disordered" evidence="1">
    <location>
        <begin position="146"/>
        <end position="174"/>
    </location>
</feature>
<dbReference type="Pfam" id="PF07093">
    <property type="entry name" value="SGT1"/>
    <property type="match status" value="2"/>
</dbReference>
<organism evidence="2 3">
    <name type="scientific">Coemansia interrupta</name>
    <dbReference type="NCBI Taxonomy" id="1126814"/>
    <lineage>
        <taxon>Eukaryota</taxon>
        <taxon>Fungi</taxon>
        <taxon>Fungi incertae sedis</taxon>
        <taxon>Zoopagomycota</taxon>
        <taxon>Kickxellomycotina</taxon>
        <taxon>Kickxellomycetes</taxon>
        <taxon>Kickxellales</taxon>
        <taxon>Kickxellaceae</taxon>
        <taxon>Coemansia</taxon>
    </lineage>
</organism>
<evidence type="ECO:0000313" key="3">
    <source>
        <dbReference type="Proteomes" id="UP001140172"/>
    </source>
</evidence>
<dbReference type="PANTHER" id="PTHR13060">
    <property type="entry name" value="SGT1 PROTEIN HSGT1 SUPPRESSOR OF GCR2"/>
    <property type="match status" value="1"/>
</dbReference>
<keyword evidence="3" id="KW-1185">Reference proteome</keyword>
<dbReference type="PANTHER" id="PTHR13060:SF0">
    <property type="entry name" value="PROTEIN ECDYSONELESS HOMOLOG"/>
    <property type="match status" value="1"/>
</dbReference>
<sequence>MVHGDSIDDEWLAVWILREATKIFPELVVSVRDSDGEFLLAEAALHIPHWITPENSQNRAEDAAFTRLGGYPGAIMHNGQDDAALVDFLEDLKQVGYFDETKQASELIDKRRRLHAMQHAGESGHSAGLLVREAAQILERAVAEYSASGADLSDRPDVETPAADAVDDDDSWLTVRPEELDSLMRKAESVLKDATQDEDADNVPGTGSGSSGHGSTTRNIVDESGNGLQGVLGNLEAFLETNSGIEGAVTLDDISDDEYDENSDEDIDMDADGILGALMEAIGIGGLSELDRAYQQHNDQVRSTDAKTEREIIRETEQSVDAMSQIMDAMDHELSATNIGKSFVRNERGDSADDEDSNEDDDDMPDVNVDLNLIENIVQSFKAQEGLPGPAGTMLSQFGIHLPPNGSGSNSGDGA</sequence>
<dbReference type="OrthoDB" id="27237at2759"/>
<evidence type="ECO:0000313" key="2">
    <source>
        <dbReference type="EMBL" id="KAJ2787691.1"/>
    </source>
</evidence>
<comment type="caution">
    <text evidence="2">The sequence shown here is derived from an EMBL/GenBank/DDBJ whole genome shotgun (WGS) entry which is preliminary data.</text>
</comment>
<accession>A0A9W8HPJ0</accession>
<feature type="region of interest" description="Disordered" evidence="1">
    <location>
        <begin position="340"/>
        <end position="365"/>
    </location>
</feature>
<dbReference type="InterPro" id="IPR010770">
    <property type="entry name" value="Ecd"/>
</dbReference>
<proteinExistence type="predicted"/>
<feature type="compositionally biased region" description="Acidic residues" evidence="1">
    <location>
        <begin position="352"/>
        <end position="365"/>
    </location>
</feature>
<dbReference type="GO" id="GO:0005634">
    <property type="term" value="C:nucleus"/>
    <property type="evidence" value="ECO:0007669"/>
    <property type="project" value="TreeGrafter"/>
</dbReference>
<name>A0A9W8HPJ0_9FUNG</name>
<gene>
    <name evidence="2" type="ORF">GGI15_000514</name>
</gene>
<feature type="region of interest" description="Disordered" evidence="1">
    <location>
        <begin position="192"/>
        <end position="225"/>
    </location>
</feature>
<feature type="region of interest" description="Disordered" evidence="1">
    <location>
        <begin position="392"/>
        <end position="415"/>
    </location>
</feature>
<dbReference type="Proteomes" id="UP001140172">
    <property type="component" value="Unassembled WGS sequence"/>
</dbReference>